<comment type="caution">
    <text evidence="2">The sequence shown here is derived from an EMBL/GenBank/DDBJ whole genome shotgun (WGS) entry which is preliminary data.</text>
</comment>
<accession>A0A5B7FJ47</accession>
<sequence length="144" mass="15994">MSGQQWWVCGTTSNTSQHFCGGVLLALQHSVQNLQVFREAVVGGVDTIPGHNHWWVKSYEYSNSPQHFQDFHEFLQDKSASGTTQEYPDSDAATHASSQPSSACDSFMTQDLRDVGEQRGASRPRMISVILPVLQQIRRDGAVV</sequence>
<dbReference type="EMBL" id="VSRR010006603">
    <property type="protein sequence ID" value="MPC45163.1"/>
    <property type="molecule type" value="Genomic_DNA"/>
</dbReference>
<keyword evidence="3" id="KW-1185">Reference proteome</keyword>
<dbReference type="Proteomes" id="UP000324222">
    <property type="component" value="Unassembled WGS sequence"/>
</dbReference>
<feature type="region of interest" description="Disordered" evidence="1">
    <location>
        <begin position="79"/>
        <end position="105"/>
    </location>
</feature>
<protein>
    <submittedName>
        <fullName evidence="2">Uncharacterized protein</fullName>
    </submittedName>
</protein>
<evidence type="ECO:0000313" key="3">
    <source>
        <dbReference type="Proteomes" id="UP000324222"/>
    </source>
</evidence>
<name>A0A5B7FJ47_PORTR</name>
<evidence type="ECO:0000256" key="1">
    <source>
        <dbReference type="SAM" id="MobiDB-lite"/>
    </source>
</evidence>
<feature type="compositionally biased region" description="Polar residues" evidence="1">
    <location>
        <begin position="95"/>
        <end position="105"/>
    </location>
</feature>
<gene>
    <name evidence="2" type="ORF">E2C01_038851</name>
</gene>
<evidence type="ECO:0000313" key="2">
    <source>
        <dbReference type="EMBL" id="MPC45163.1"/>
    </source>
</evidence>
<organism evidence="2 3">
    <name type="scientific">Portunus trituberculatus</name>
    <name type="common">Swimming crab</name>
    <name type="synonym">Neptunus trituberculatus</name>
    <dbReference type="NCBI Taxonomy" id="210409"/>
    <lineage>
        <taxon>Eukaryota</taxon>
        <taxon>Metazoa</taxon>
        <taxon>Ecdysozoa</taxon>
        <taxon>Arthropoda</taxon>
        <taxon>Crustacea</taxon>
        <taxon>Multicrustacea</taxon>
        <taxon>Malacostraca</taxon>
        <taxon>Eumalacostraca</taxon>
        <taxon>Eucarida</taxon>
        <taxon>Decapoda</taxon>
        <taxon>Pleocyemata</taxon>
        <taxon>Brachyura</taxon>
        <taxon>Eubrachyura</taxon>
        <taxon>Portunoidea</taxon>
        <taxon>Portunidae</taxon>
        <taxon>Portuninae</taxon>
        <taxon>Portunus</taxon>
    </lineage>
</organism>
<dbReference type="AlphaFoldDB" id="A0A5B7FJ47"/>
<reference evidence="2 3" key="1">
    <citation type="submission" date="2019-05" db="EMBL/GenBank/DDBJ databases">
        <title>Another draft genome of Portunus trituberculatus and its Hox gene families provides insights of decapod evolution.</title>
        <authorList>
            <person name="Jeong J.-H."/>
            <person name="Song I."/>
            <person name="Kim S."/>
            <person name="Choi T."/>
            <person name="Kim D."/>
            <person name="Ryu S."/>
            <person name="Kim W."/>
        </authorList>
    </citation>
    <scope>NUCLEOTIDE SEQUENCE [LARGE SCALE GENOMIC DNA]</scope>
    <source>
        <tissue evidence="2">Muscle</tissue>
    </source>
</reference>
<proteinExistence type="predicted"/>